<keyword evidence="2" id="KW-0813">Transport</keyword>
<feature type="transmembrane region" description="Helical" evidence="10">
    <location>
        <begin position="147"/>
        <end position="170"/>
    </location>
</feature>
<evidence type="ECO:0000256" key="10">
    <source>
        <dbReference type="SAM" id="Phobius"/>
    </source>
</evidence>
<dbReference type="Pfam" id="PF00999">
    <property type="entry name" value="Na_H_Exchanger"/>
    <property type="match status" value="1"/>
</dbReference>
<feature type="transmembrane region" description="Helical" evidence="10">
    <location>
        <begin position="86"/>
        <end position="107"/>
    </location>
</feature>
<dbReference type="InterPro" id="IPR036721">
    <property type="entry name" value="RCK_C_sf"/>
</dbReference>
<dbReference type="PROSITE" id="PS51201">
    <property type="entry name" value="RCK_N"/>
    <property type="match status" value="1"/>
</dbReference>
<dbReference type="Proteomes" id="UP000319941">
    <property type="component" value="Unassembled WGS sequence"/>
</dbReference>
<gene>
    <name evidence="13" type="ORF">FQP86_00365</name>
</gene>
<evidence type="ECO:0000256" key="2">
    <source>
        <dbReference type="ARBA" id="ARBA00022448"/>
    </source>
</evidence>
<proteinExistence type="predicted"/>
<keyword evidence="4" id="KW-0633">Potassium transport</keyword>
<dbReference type="InterPro" id="IPR006153">
    <property type="entry name" value="Cation/H_exchanger_TM"/>
</dbReference>
<dbReference type="GO" id="GO:1902600">
    <property type="term" value="P:proton transmembrane transport"/>
    <property type="evidence" value="ECO:0007669"/>
    <property type="project" value="InterPro"/>
</dbReference>
<feature type="transmembrane region" description="Helical" evidence="10">
    <location>
        <begin position="113"/>
        <end position="135"/>
    </location>
</feature>
<dbReference type="GO" id="GO:0006813">
    <property type="term" value="P:potassium ion transport"/>
    <property type="evidence" value="ECO:0007669"/>
    <property type="project" value="UniProtKB-KW"/>
</dbReference>
<comment type="subcellular location">
    <subcellularLocation>
        <location evidence="1">Membrane</location>
        <topology evidence="1">Multi-pass membrane protein</topology>
    </subcellularLocation>
</comment>
<feature type="transmembrane region" description="Helical" evidence="10">
    <location>
        <begin position="356"/>
        <end position="374"/>
    </location>
</feature>
<evidence type="ECO:0000259" key="11">
    <source>
        <dbReference type="PROSITE" id="PS51201"/>
    </source>
</evidence>
<dbReference type="InterPro" id="IPR003148">
    <property type="entry name" value="RCK_N"/>
</dbReference>
<dbReference type="Pfam" id="PF02254">
    <property type="entry name" value="TrkA_N"/>
    <property type="match status" value="1"/>
</dbReference>
<dbReference type="PROSITE" id="PS51202">
    <property type="entry name" value="RCK_C"/>
    <property type="match status" value="1"/>
</dbReference>
<accession>A0A558HWR3</accession>
<evidence type="ECO:0000256" key="8">
    <source>
        <dbReference type="ARBA" id="ARBA00023065"/>
    </source>
</evidence>
<keyword evidence="5 10" id="KW-0812">Transmembrane</keyword>
<reference evidence="13 14" key="1">
    <citation type="submission" date="2019-07" db="EMBL/GenBank/DDBJ databases">
        <title>Diversity of Bacteria from Kongsfjorden, Arctic.</title>
        <authorList>
            <person name="Yu Y."/>
        </authorList>
    </citation>
    <scope>NUCLEOTIDE SEQUENCE [LARGE SCALE GENOMIC DNA]</scope>
    <source>
        <strain evidence="13 14">SM1923</strain>
    </source>
</reference>
<keyword evidence="14" id="KW-1185">Reference proteome</keyword>
<keyword evidence="7 10" id="KW-1133">Transmembrane helix</keyword>
<evidence type="ECO:0000256" key="1">
    <source>
        <dbReference type="ARBA" id="ARBA00004141"/>
    </source>
</evidence>
<feature type="transmembrane region" description="Helical" evidence="10">
    <location>
        <begin position="325"/>
        <end position="344"/>
    </location>
</feature>
<dbReference type="Gene3D" id="3.30.70.1450">
    <property type="entry name" value="Regulator of K+ conductance, C-terminal domain"/>
    <property type="match status" value="1"/>
</dbReference>
<keyword evidence="6" id="KW-0630">Potassium</keyword>
<dbReference type="GO" id="GO:0005886">
    <property type="term" value="C:plasma membrane"/>
    <property type="evidence" value="ECO:0007669"/>
    <property type="project" value="TreeGrafter"/>
</dbReference>
<feature type="transmembrane region" description="Helical" evidence="10">
    <location>
        <begin position="6"/>
        <end position="24"/>
    </location>
</feature>
<name>A0A558HWR3_9GAMM</name>
<organism evidence="13 14">
    <name type="scientific">Cobetia crustatorum</name>
    <dbReference type="NCBI Taxonomy" id="553385"/>
    <lineage>
        <taxon>Bacteria</taxon>
        <taxon>Pseudomonadati</taxon>
        <taxon>Pseudomonadota</taxon>
        <taxon>Gammaproteobacteria</taxon>
        <taxon>Oceanospirillales</taxon>
        <taxon>Halomonadaceae</taxon>
        <taxon>Cobetia</taxon>
    </lineage>
</organism>
<dbReference type="PANTHER" id="PTHR46157:SF4">
    <property type="entry name" value="K(+) EFFLUX ANTIPORTER 3, CHLOROPLASTIC"/>
    <property type="match status" value="1"/>
</dbReference>
<feature type="transmembrane region" description="Helical" evidence="10">
    <location>
        <begin position="270"/>
        <end position="288"/>
    </location>
</feature>
<dbReference type="OrthoDB" id="9781411at2"/>
<protein>
    <submittedName>
        <fullName evidence="13">Sodium:proton antiporter</fullName>
    </submittedName>
</protein>
<keyword evidence="3" id="KW-0050">Antiport</keyword>
<feature type="transmembrane region" description="Helical" evidence="10">
    <location>
        <begin position="31"/>
        <end position="49"/>
    </location>
</feature>
<dbReference type="PANTHER" id="PTHR46157">
    <property type="entry name" value="K(+) EFFLUX ANTIPORTER 3, CHLOROPLASTIC"/>
    <property type="match status" value="1"/>
</dbReference>
<evidence type="ECO:0000256" key="9">
    <source>
        <dbReference type="ARBA" id="ARBA00023136"/>
    </source>
</evidence>
<evidence type="ECO:0000256" key="7">
    <source>
        <dbReference type="ARBA" id="ARBA00022989"/>
    </source>
</evidence>
<evidence type="ECO:0000259" key="12">
    <source>
        <dbReference type="PROSITE" id="PS51202"/>
    </source>
</evidence>
<feature type="transmembrane region" description="Helical" evidence="10">
    <location>
        <begin position="55"/>
        <end position="74"/>
    </location>
</feature>
<evidence type="ECO:0000256" key="3">
    <source>
        <dbReference type="ARBA" id="ARBA00022449"/>
    </source>
</evidence>
<feature type="transmembrane region" description="Helical" evidence="10">
    <location>
        <begin position="240"/>
        <end position="258"/>
    </location>
</feature>
<dbReference type="SUPFAM" id="SSF51735">
    <property type="entry name" value="NAD(P)-binding Rossmann-fold domains"/>
    <property type="match status" value="1"/>
</dbReference>
<dbReference type="InterPro" id="IPR006037">
    <property type="entry name" value="RCK_C"/>
</dbReference>
<sequence length="662" mass="71352">MADTVFNDVMILLGASVVAAALFRRLNLPPVLAYLAVGFLVGPHLAGLIGRPEELAFLSEFGLVFLLFSLGLEFSVPRMRALKTTVFGLGACQVIVCSGLFWALGYALGLSPVAALVTAGALGLSSTAIVTRELARWNELDSPHGHAAVGVLLFQDLAALLFLILIPAMAGDGSHLLSELGIMLAKGIGLVIVMLAIGKWILPLVFQEISRSRSEELFVLTALLVALFSAWLTHSLHLSMALGAFLAGMMLGESHFRHQIEADIRPFRDILLGLFFVSVGMLLDPQVLLAQWDWVVIGVACLLAAKALLITGLAKLSGRPLDSSLRTGLVLAQGGEFGFALLALASQQQLMETDTIGLVVAIIIGSLVVTPSLIRHNHYLTQRLCRSRTPTQENPHTTAELSAATAPMSGHVIVCGFGRVGQTVGRFLTQEKIEWIAIDTDPIRVHEAASAGEPVVFGDAQSQDILRALGIERARQVVITVNQLSHALAILHAIQPLELEKLKVLVRTQDDADLETYKAAGATEVIPEVLEGSLMLVSHVLVNLEVPFRRVARSIQSAREARYSMLHGYFHGQQSQLIDKRGNPLLRRHPLTLTANAWACERRLDEIILPEHCGILIARVVRANGECIEDPTGALLLACGDTLVLSGLADHIEEAEARLLSG</sequence>
<dbReference type="STRING" id="553385.GCA_000591415_01541"/>
<evidence type="ECO:0000256" key="6">
    <source>
        <dbReference type="ARBA" id="ARBA00022958"/>
    </source>
</evidence>
<dbReference type="GO" id="GO:0008324">
    <property type="term" value="F:monoatomic cation transmembrane transporter activity"/>
    <property type="evidence" value="ECO:0007669"/>
    <property type="project" value="InterPro"/>
</dbReference>
<evidence type="ECO:0000256" key="5">
    <source>
        <dbReference type="ARBA" id="ARBA00022692"/>
    </source>
</evidence>
<dbReference type="GO" id="GO:0015297">
    <property type="term" value="F:antiporter activity"/>
    <property type="evidence" value="ECO:0007669"/>
    <property type="project" value="UniProtKB-KW"/>
</dbReference>
<keyword evidence="8" id="KW-0406">Ion transport</keyword>
<feature type="transmembrane region" description="Helical" evidence="10">
    <location>
        <begin position="182"/>
        <end position="205"/>
    </location>
</feature>
<dbReference type="InterPro" id="IPR038770">
    <property type="entry name" value="Na+/solute_symporter_sf"/>
</dbReference>
<evidence type="ECO:0000313" key="14">
    <source>
        <dbReference type="Proteomes" id="UP000319941"/>
    </source>
</evidence>
<feature type="transmembrane region" description="Helical" evidence="10">
    <location>
        <begin position="217"/>
        <end position="234"/>
    </location>
</feature>
<comment type="caution">
    <text evidence="13">The sequence shown here is derived from an EMBL/GenBank/DDBJ whole genome shotgun (WGS) entry which is preliminary data.</text>
</comment>
<feature type="domain" description="RCK C-terminal" evidence="12">
    <location>
        <begin position="575"/>
        <end position="661"/>
    </location>
</feature>
<dbReference type="RefSeq" id="WP_144726229.1">
    <property type="nucleotide sequence ID" value="NZ_CAWOWR010000001.1"/>
</dbReference>
<feature type="transmembrane region" description="Helical" evidence="10">
    <location>
        <begin position="294"/>
        <end position="313"/>
    </location>
</feature>
<dbReference type="Gene3D" id="1.20.1530.20">
    <property type="match status" value="1"/>
</dbReference>
<dbReference type="AlphaFoldDB" id="A0A558HWR3"/>
<dbReference type="Gene3D" id="3.40.50.720">
    <property type="entry name" value="NAD(P)-binding Rossmann-like Domain"/>
    <property type="match status" value="1"/>
</dbReference>
<feature type="domain" description="RCK N-terminal" evidence="11">
    <location>
        <begin position="409"/>
        <end position="527"/>
    </location>
</feature>
<dbReference type="EMBL" id="VNFH01000001">
    <property type="protein sequence ID" value="TVU73573.1"/>
    <property type="molecule type" value="Genomic_DNA"/>
</dbReference>
<dbReference type="SUPFAM" id="SSF116726">
    <property type="entry name" value="TrkA C-terminal domain-like"/>
    <property type="match status" value="1"/>
</dbReference>
<evidence type="ECO:0000313" key="13">
    <source>
        <dbReference type="EMBL" id="TVU73573.1"/>
    </source>
</evidence>
<evidence type="ECO:0000256" key="4">
    <source>
        <dbReference type="ARBA" id="ARBA00022538"/>
    </source>
</evidence>
<dbReference type="InterPro" id="IPR036291">
    <property type="entry name" value="NAD(P)-bd_dom_sf"/>
</dbReference>
<keyword evidence="9 10" id="KW-0472">Membrane</keyword>